<evidence type="ECO:0000313" key="2">
    <source>
        <dbReference type="EMBL" id="SHG58654.1"/>
    </source>
</evidence>
<gene>
    <name evidence="2" type="ORF">SAMN05443575_2317</name>
</gene>
<protein>
    <submittedName>
        <fullName evidence="2">Uncharacterized protein</fullName>
    </submittedName>
</protein>
<proteinExistence type="predicted"/>
<organism evidence="2 3">
    <name type="scientific">Jatrophihabitans endophyticus</name>
    <dbReference type="NCBI Taxonomy" id="1206085"/>
    <lineage>
        <taxon>Bacteria</taxon>
        <taxon>Bacillati</taxon>
        <taxon>Actinomycetota</taxon>
        <taxon>Actinomycetes</taxon>
        <taxon>Jatrophihabitantales</taxon>
        <taxon>Jatrophihabitantaceae</taxon>
        <taxon>Jatrophihabitans</taxon>
    </lineage>
</organism>
<evidence type="ECO:0000256" key="1">
    <source>
        <dbReference type="SAM" id="Phobius"/>
    </source>
</evidence>
<sequence length="63" mass="6597">MSAFALVWGVVLVVAGLALASWGWRRLRTRPGWGGRYGKGSLVTLVGAFVALAGVVDVVLALE</sequence>
<keyword evidence="1" id="KW-1133">Transmembrane helix</keyword>
<keyword evidence="3" id="KW-1185">Reference proteome</keyword>
<dbReference type="Proteomes" id="UP000186132">
    <property type="component" value="Unassembled WGS sequence"/>
</dbReference>
<dbReference type="EMBL" id="FQVU01000003">
    <property type="protein sequence ID" value="SHG58654.1"/>
    <property type="molecule type" value="Genomic_DNA"/>
</dbReference>
<dbReference type="STRING" id="1206085.SAMN05443575_2317"/>
<keyword evidence="1" id="KW-0472">Membrane</keyword>
<dbReference type="RefSeq" id="WP_073390319.1">
    <property type="nucleotide sequence ID" value="NZ_FQVU01000003.1"/>
</dbReference>
<reference evidence="3" key="1">
    <citation type="submission" date="2016-11" db="EMBL/GenBank/DDBJ databases">
        <authorList>
            <person name="Varghese N."/>
            <person name="Submissions S."/>
        </authorList>
    </citation>
    <scope>NUCLEOTIDE SEQUENCE [LARGE SCALE GENOMIC DNA]</scope>
    <source>
        <strain evidence="3">DSM 45627</strain>
    </source>
</reference>
<keyword evidence="1" id="KW-0812">Transmembrane</keyword>
<name>A0A1M5L0P5_9ACTN</name>
<accession>A0A1M5L0P5</accession>
<evidence type="ECO:0000313" key="3">
    <source>
        <dbReference type="Proteomes" id="UP000186132"/>
    </source>
</evidence>
<feature type="transmembrane region" description="Helical" evidence="1">
    <location>
        <begin position="44"/>
        <end position="62"/>
    </location>
</feature>
<dbReference type="AlphaFoldDB" id="A0A1M5L0P5"/>